<protein>
    <submittedName>
        <fullName evidence="2">Uncharacterized protein</fullName>
    </submittedName>
</protein>
<dbReference type="Proteomes" id="UP000001055">
    <property type="component" value="Unassembled WGS sequence"/>
</dbReference>
<evidence type="ECO:0000313" key="3">
    <source>
        <dbReference type="Proteomes" id="UP000001055"/>
    </source>
</evidence>
<organism evidence="2 3">
    <name type="scientific">Phaeosphaeria nodorum (strain SN15 / ATCC MYA-4574 / FGSC 10173)</name>
    <name type="common">Glume blotch fungus</name>
    <name type="synonym">Parastagonospora nodorum</name>
    <dbReference type="NCBI Taxonomy" id="321614"/>
    <lineage>
        <taxon>Eukaryota</taxon>
        <taxon>Fungi</taxon>
        <taxon>Dikarya</taxon>
        <taxon>Ascomycota</taxon>
        <taxon>Pezizomycotina</taxon>
        <taxon>Dothideomycetes</taxon>
        <taxon>Pleosporomycetidae</taxon>
        <taxon>Pleosporales</taxon>
        <taxon>Pleosporineae</taxon>
        <taxon>Phaeosphaeriaceae</taxon>
        <taxon>Parastagonospora</taxon>
    </lineage>
</organism>
<dbReference type="InParanoid" id="Q0UTW3"/>
<dbReference type="AlphaFoldDB" id="Q0UTW3"/>
<dbReference type="GeneID" id="5972088"/>
<gene>
    <name evidence="2" type="ORF">SNOG_04801</name>
</gene>
<dbReference type="RefSeq" id="XP_001795213.1">
    <property type="nucleotide sequence ID" value="XM_001795161.1"/>
</dbReference>
<dbReference type="KEGG" id="pno:SNOG_04801"/>
<name>Q0UTW3_PHANO</name>
<reference evidence="3" key="1">
    <citation type="journal article" date="2007" name="Plant Cell">
        <title>Dothideomycete-plant interactions illuminated by genome sequencing and EST analysis of the wheat pathogen Stagonospora nodorum.</title>
        <authorList>
            <person name="Hane J.K."/>
            <person name="Lowe R.G."/>
            <person name="Solomon P.S."/>
            <person name="Tan K.C."/>
            <person name="Schoch C.L."/>
            <person name="Spatafora J.W."/>
            <person name="Crous P.W."/>
            <person name="Kodira C."/>
            <person name="Birren B.W."/>
            <person name="Galagan J.E."/>
            <person name="Torriani S.F."/>
            <person name="McDonald B.A."/>
            <person name="Oliver R.P."/>
        </authorList>
    </citation>
    <scope>NUCLEOTIDE SEQUENCE [LARGE SCALE GENOMIC DNA]</scope>
    <source>
        <strain evidence="3">SN15 / ATCC MYA-4574 / FGSC 10173</strain>
    </source>
</reference>
<dbReference type="EMBL" id="CH445331">
    <property type="protein sequence ID" value="EAT87192.1"/>
    <property type="molecule type" value="Genomic_DNA"/>
</dbReference>
<proteinExistence type="predicted"/>
<accession>Q0UTW3</accession>
<sequence>MTVPRTETLGSAGIDVGFKRDEGFKRDSMHQRKRERDVEGDEGGGKRRKGEVIDLTAEEGERDGEGKGDVIDLTGEHEEWEGEVDYAQSIIHHQSWNGKSKANC</sequence>
<dbReference type="HOGENOM" id="CLU_2251027_0_0_1"/>
<dbReference type="VEuPathDB" id="FungiDB:JI435_048010"/>
<evidence type="ECO:0000313" key="2">
    <source>
        <dbReference type="EMBL" id="EAT87192.1"/>
    </source>
</evidence>
<feature type="region of interest" description="Disordered" evidence="1">
    <location>
        <begin position="1"/>
        <end position="69"/>
    </location>
</feature>
<feature type="compositionally biased region" description="Basic and acidic residues" evidence="1">
    <location>
        <begin position="17"/>
        <end position="37"/>
    </location>
</feature>
<evidence type="ECO:0000256" key="1">
    <source>
        <dbReference type="SAM" id="MobiDB-lite"/>
    </source>
</evidence>